<evidence type="ECO:0000256" key="1">
    <source>
        <dbReference type="ARBA" id="ARBA00023239"/>
    </source>
</evidence>
<accession>A0ABU1X691</accession>
<gene>
    <name evidence="3" type="ORF">J2W40_003951</name>
</gene>
<dbReference type="InterPro" id="IPR006680">
    <property type="entry name" value="Amidohydro-rel"/>
</dbReference>
<keyword evidence="1" id="KW-0456">Lyase</keyword>
<reference evidence="3 4" key="1">
    <citation type="submission" date="2023-07" db="EMBL/GenBank/DDBJ databases">
        <title>Sorghum-associated microbial communities from plants grown in Nebraska, USA.</title>
        <authorList>
            <person name="Schachtman D."/>
        </authorList>
    </citation>
    <scope>NUCLEOTIDE SEQUENCE [LARGE SCALE GENOMIC DNA]</scope>
    <source>
        <strain evidence="3 4">4256</strain>
    </source>
</reference>
<dbReference type="InterPro" id="IPR032466">
    <property type="entry name" value="Metal_Hydrolase"/>
</dbReference>
<dbReference type="RefSeq" id="WP_310227633.1">
    <property type="nucleotide sequence ID" value="NZ_JAVDWV010000029.1"/>
</dbReference>
<evidence type="ECO:0000313" key="4">
    <source>
        <dbReference type="Proteomes" id="UP001267638"/>
    </source>
</evidence>
<keyword evidence="3" id="KW-0378">Hydrolase</keyword>
<evidence type="ECO:0000259" key="2">
    <source>
        <dbReference type="Pfam" id="PF04909"/>
    </source>
</evidence>
<dbReference type="Pfam" id="PF04909">
    <property type="entry name" value="Amidohydro_2"/>
    <property type="match status" value="1"/>
</dbReference>
<dbReference type="Gene3D" id="3.20.20.140">
    <property type="entry name" value="Metal-dependent hydrolases"/>
    <property type="match status" value="1"/>
</dbReference>
<proteinExistence type="predicted"/>
<protein>
    <submittedName>
        <fullName evidence="3">TIM-barrel fold metal-dependent hydrolase</fullName>
    </submittedName>
</protein>
<dbReference type="GO" id="GO:0016787">
    <property type="term" value="F:hydrolase activity"/>
    <property type="evidence" value="ECO:0007669"/>
    <property type="project" value="UniProtKB-KW"/>
</dbReference>
<dbReference type="PANTHER" id="PTHR21240">
    <property type="entry name" value="2-AMINO-3-CARBOXYLMUCONATE-6-SEMIALDEHYDE DECARBOXYLASE"/>
    <property type="match status" value="1"/>
</dbReference>
<sequence>MIVDGLLQQAEGNDMKLICIEEHTSGSENGKVTMPRVLEEAPYFALMSKAVPIPTKSDRPTRIYMPEAYERMLEIGEVRLKDMDTHGIDMQVISCVDAIQLAPKDQATELARSENDRIARAIAKNPDRFAGFATLPWQNAEAAVVELERAVKQLGLKGVLLYGRPGPGNVFADDPAYEPILAKLDEIRVPLFIHPGHPAPDVQKAYYDRLDPEVSAWLSLSGFGWHLEAGIQPLRLILSGTFDKYRNLQVISGHWGEMVPFFLARLDDMIPKAQTGLSRSITETYKSHVWVSPSGMFDLPHFEFIYKVIGADRIIWSVDYPVLTLNGTRAFLESLDVDQEDLAKMMYKNAEKLFGL</sequence>
<dbReference type="SUPFAM" id="SSF51556">
    <property type="entry name" value="Metallo-dependent hydrolases"/>
    <property type="match status" value="1"/>
</dbReference>
<dbReference type="InterPro" id="IPR032465">
    <property type="entry name" value="ACMSD"/>
</dbReference>
<dbReference type="Proteomes" id="UP001267638">
    <property type="component" value="Unassembled WGS sequence"/>
</dbReference>
<evidence type="ECO:0000313" key="3">
    <source>
        <dbReference type="EMBL" id="MDR7157103.1"/>
    </source>
</evidence>
<dbReference type="EMBL" id="JAVDWV010000029">
    <property type="protein sequence ID" value="MDR7157103.1"/>
    <property type="molecule type" value="Genomic_DNA"/>
</dbReference>
<dbReference type="PANTHER" id="PTHR21240:SF30">
    <property type="entry name" value="AMIDOHYDROLASE-RELATED DOMAIN-CONTAINING PROTEIN-RELATED"/>
    <property type="match status" value="1"/>
</dbReference>
<feature type="domain" description="Amidohydrolase-related" evidence="2">
    <location>
        <begin position="79"/>
        <end position="356"/>
    </location>
</feature>
<comment type="caution">
    <text evidence="3">The sequence shown here is derived from an EMBL/GenBank/DDBJ whole genome shotgun (WGS) entry which is preliminary data.</text>
</comment>
<name>A0ABU1X691_SPHXE</name>
<keyword evidence="4" id="KW-1185">Reference proteome</keyword>
<organism evidence="3 4">
    <name type="scientific">Sphingobium xenophagum</name>
    <dbReference type="NCBI Taxonomy" id="121428"/>
    <lineage>
        <taxon>Bacteria</taxon>
        <taxon>Pseudomonadati</taxon>
        <taxon>Pseudomonadota</taxon>
        <taxon>Alphaproteobacteria</taxon>
        <taxon>Sphingomonadales</taxon>
        <taxon>Sphingomonadaceae</taxon>
        <taxon>Sphingobium</taxon>
    </lineage>
</organism>